<accession>A0A084QD19</accession>
<name>A0A084QD19_STAC4</name>
<gene>
    <name evidence="3" type="ORF">S40285_08815</name>
</gene>
<feature type="transmembrane region" description="Helical" evidence="2">
    <location>
        <begin position="1048"/>
        <end position="1070"/>
    </location>
</feature>
<keyword evidence="2" id="KW-0812">Transmembrane</keyword>
<organism evidence="3 4">
    <name type="scientific">Stachybotrys chlorohalonatus (strain IBT 40285)</name>
    <dbReference type="NCBI Taxonomy" id="1283841"/>
    <lineage>
        <taxon>Eukaryota</taxon>
        <taxon>Fungi</taxon>
        <taxon>Dikarya</taxon>
        <taxon>Ascomycota</taxon>
        <taxon>Pezizomycotina</taxon>
        <taxon>Sordariomycetes</taxon>
        <taxon>Hypocreomycetidae</taxon>
        <taxon>Hypocreales</taxon>
        <taxon>Stachybotryaceae</taxon>
        <taxon>Stachybotrys</taxon>
    </lineage>
</organism>
<reference evidence="3 4" key="1">
    <citation type="journal article" date="2014" name="BMC Genomics">
        <title>Comparative genome sequencing reveals chemotype-specific gene clusters in the toxigenic black mold Stachybotrys.</title>
        <authorList>
            <person name="Semeiks J."/>
            <person name="Borek D."/>
            <person name="Otwinowski Z."/>
            <person name="Grishin N.V."/>
        </authorList>
    </citation>
    <scope>NUCLEOTIDE SEQUENCE [LARGE SCALE GENOMIC DNA]</scope>
    <source>
        <strain evidence="3 4">IBT 40285</strain>
    </source>
</reference>
<keyword evidence="2" id="KW-1133">Transmembrane helix</keyword>
<dbReference type="EMBL" id="KL660827">
    <property type="protein sequence ID" value="KFA61854.1"/>
    <property type="molecule type" value="Genomic_DNA"/>
</dbReference>
<evidence type="ECO:0000313" key="3">
    <source>
        <dbReference type="EMBL" id="KFA61854.1"/>
    </source>
</evidence>
<evidence type="ECO:0000313" key="4">
    <source>
        <dbReference type="Proteomes" id="UP000028524"/>
    </source>
</evidence>
<feature type="transmembrane region" description="Helical" evidence="2">
    <location>
        <begin position="967"/>
        <end position="987"/>
    </location>
</feature>
<dbReference type="OMA" id="TWASHAC"/>
<feature type="region of interest" description="Disordered" evidence="1">
    <location>
        <begin position="377"/>
        <end position="396"/>
    </location>
</feature>
<dbReference type="InParanoid" id="A0A084QD19"/>
<dbReference type="HOGENOM" id="CLU_007462_1_0_1"/>
<feature type="transmembrane region" description="Helical" evidence="2">
    <location>
        <begin position="12"/>
        <end position="31"/>
    </location>
</feature>
<dbReference type="OrthoDB" id="5148443at2759"/>
<feature type="region of interest" description="Disordered" evidence="1">
    <location>
        <begin position="540"/>
        <end position="576"/>
    </location>
</feature>
<evidence type="ECO:0000256" key="2">
    <source>
        <dbReference type="SAM" id="Phobius"/>
    </source>
</evidence>
<keyword evidence="4" id="KW-1185">Reference proteome</keyword>
<feature type="transmembrane region" description="Helical" evidence="2">
    <location>
        <begin position="999"/>
        <end position="1018"/>
    </location>
</feature>
<feature type="transmembrane region" description="Helical" evidence="2">
    <location>
        <begin position="1090"/>
        <end position="1113"/>
    </location>
</feature>
<keyword evidence="2" id="KW-0472">Membrane</keyword>
<dbReference type="AlphaFoldDB" id="A0A084QD19"/>
<protein>
    <recommendedName>
        <fullName evidence="5">Cytochrome b561 domain-containing protein</fullName>
    </recommendedName>
</protein>
<feature type="transmembrane region" description="Helical" evidence="2">
    <location>
        <begin position="918"/>
        <end position="946"/>
    </location>
</feature>
<dbReference type="Proteomes" id="UP000028524">
    <property type="component" value="Unassembled WGS sequence"/>
</dbReference>
<evidence type="ECO:0008006" key="5">
    <source>
        <dbReference type="Google" id="ProtNLM"/>
    </source>
</evidence>
<evidence type="ECO:0000256" key="1">
    <source>
        <dbReference type="SAM" id="MobiDB-lite"/>
    </source>
</evidence>
<sequence>MSINAQSSKHHGFVPVFSLVMAFVLIVNLLAGNQVWPLNVARHRPITLSDLVSSETLNDLYEDPRFQTAVLSLAQVAADASRTIAVHTHSDTFQKFSDDMDDNLMKLRSIEPTRPTIERRGIFKDIGNLMSQAGAAAIGGGEAGMGGILSSIGNAFGLGDNAAGAGAAGGGGGIAGLLTKALNGIVGSLAGPAFFLGAGLGGGAASGLQLTTAAQAKAQTEAAAKANGLKPGGINDVAQNLGSGLTSVVIPLLPAGGLQSQLLPSIAPAAFSLAQGIGNATASGLKLTTEQFAPSNTGNGSIAEIAGNVGLGVTLPIASNIDVQQLLNAAMSQAGSFDIGAAAAAAGRGLGSGATVGLGIAKPVNGAPPAVPAAAAGNGVARRQKQGAAPAPLPAPASNINIPQVVEGFTGGLASSFISSADLTRLGQQAGLNGQDIQNMLLQQLPQAVVRAGTGLGKGAAQGLGILNAGIPTGQPTFQPGPTLDVPGVAEDFAFSLSSTFLGSANITAITGQLGNQGSQLAAQLPAIVQGAGKGLGQGAANGLGLSNTPVPPTNPAPALRRRQAQPNPTDPGAIAEGFTRSLAENFLGSANLSNIAGQLGMSGGGLGLPDSMRIMQMLAPAAFGLSSGLGQGAAIGLGFQPDSGAPVPSDPSSGALDIGLVTRSFGKGLSQEFLANGTVTQLMATLQSQSGGLGASVSVPKAAEGFARGLIDGAMVGISSVGGIQNLLNGNIPMDQLINSPPPDVGPSQFNDSIGGAATAMGRGFGSQGVVLVAGIISTGGVLPATPPAAGAPAKRSALPFVTNDTELGSALVVRQAPGGQVGSDITPIASADLISMAGQFGVDAIGCTGVGGFVAIGLGLVYTGTISLGDVPKGLDPQIAARLPKEPIEIMLDGNRFIIKAQELDVNINGHPLVPFAVLTAVHIVLVILGFFVLLPLFITLNAFQRIAVLFGKPVGSKSPTWQKRIFFLGYFPLGVLGTVLGFVAKGTGQHLRSTHGIVGTITLAATLVSGAIYFLRSKNPKAIEPEVFLPVLQLLKNRPKLTLPLMHALMLGLVLQLSNFALVSGWTDLGSVSFCASEAILSVSTSVGLATFLMFAITSALAVVGVRVWLEQRRMEIKGEGGKTIYLVEGVEPLSEKNGAGFGAMPAAGPGAEKLQINLGSRFSN</sequence>
<proteinExistence type="predicted"/>